<feature type="binding site" evidence="9">
    <location>
        <begin position="254"/>
        <end position="255"/>
    </location>
    <ligand>
        <name>ATP</name>
        <dbReference type="ChEBI" id="CHEBI:30616"/>
    </ligand>
</feature>
<feature type="active site" description="Proton acceptor" evidence="9">
    <location>
        <position position="255"/>
    </location>
</feature>
<feature type="binding site" evidence="9">
    <location>
        <position position="251"/>
    </location>
    <ligand>
        <name>K(+)</name>
        <dbReference type="ChEBI" id="CHEBI:29103"/>
    </ligand>
</feature>
<feature type="domain" description="Carbohydrate kinase PfkB" evidence="11">
    <location>
        <begin position="6"/>
        <end position="297"/>
    </location>
</feature>
<dbReference type="GO" id="GO:0005524">
    <property type="term" value="F:ATP binding"/>
    <property type="evidence" value="ECO:0007669"/>
    <property type="project" value="UniProtKB-UniRule"/>
</dbReference>
<dbReference type="GO" id="GO:0004747">
    <property type="term" value="F:ribokinase activity"/>
    <property type="evidence" value="ECO:0007669"/>
    <property type="project" value="UniProtKB-UniRule"/>
</dbReference>
<dbReference type="PANTHER" id="PTHR10584:SF166">
    <property type="entry name" value="RIBOKINASE"/>
    <property type="match status" value="1"/>
</dbReference>
<keyword evidence="1 9" id="KW-0808">Transferase</keyword>
<comment type="function">
    <text evidence="9">Catalyzes the phosphorylation of ribose at O-5 in a reaction requiring ATP and magnesium. The resulting D-ribose-5-phosphate can then be used either for sythesis of nucleotides, histidine, and tryptophan, or as a component of the pentose phosphate pathway.</text>
</comment>
<name>E0XS08_9RHOB</name>
<dbReference type="PANTHER" id="PTHR10584">
    <property type="entry name" value="SUGAR KINASE"/>
    <property type="match status" value="1"/>
</dbReference>
<feature type="binding site" evidence="9">
    <location>
        <begin position="222"/>
        <end position="227"/>
    </location>
    <ligand>
        <name>ATP</name>
        <dbReference type="ChEBI" id="CHEBI:30616"/>
    </ligand>
</feature>
<organism evidence="12">
    <name type="scientific">uncultured Rhodobacterales bacterium HF0070_10D05</name>
    <dbReference type="NCBI Taxonomy" id="710784"/>
    <lineage>
        <taxon>Bacteria</taxon>
        <taxon>Pseudomonadati</taxon>
        <taxon>Pseudomonadota</taxon>
        <taxon>Alphaproteobacteria</taxon>
        <taxon>Rhodobacterales</taxon>
        <taxon>environmental samples</taxon>
    </lineage>
</organism>
<evidence type="ECO:0000256" key="8">
    <source>
        <dbReference type="ARBA" id="ARBA00023277"/>
    </source>
</evidence>
<evidence type="ECO:0000256" key="7">
    <source>
        <dbReference type="ARBA" id="ARBA00022958"/>
    </source>
</evidence>
<keyword evidence="6 9" id="KW-0460">Magnesium</keyword>
<comment type="similarity">
    <text evidence="9">Belongs to the carbohydrate kinase PfkB family. Ribokinase subfamily.</text>
</comment>
<reference evidence="12" key="1">
    <citation type="journal article" date="2011" name="Environ. Microbiol.">
        <title>Time-series analyses of Monterey Bay coastal microbial picoplankton using a 'genome proxy' microarray.</title>
        <authorList>
            <person name="Rich V.I."/>
            <person name="Pham V.D."/>
            <person name="Eppley J."/>
            <person name="Shi Y."/>
            <person name="DeLong E.F."/>
        </authorList>
    </citation>
    <scope>NUCLEOTIDE SEQUENCE</scope>
</reference>
<dbReference type="NCBIfam" id="TIGR02152">
    <property type="entry name" value="D_ribokin_bact"/>
    <property type="match status" value="1"/>
</dbReference>
<feature type="binding site" evidence="9">
    <location>
        <position position="186"/>
    </location>
    <ligand>
        <name>ATP</name>
        <dbReference type="ChEBI" id="CHEBI:30616"/>
    </ligand>
</feature>
<keyword evidence="7 9" id="KW-0630">Potassium</keyword>
<evidence type="ECO:0000256" key="10">
    <source>
        <dbReference type="NCBIfam" id="TIGR02152"/>
    </source>
</evidence>
<keyword evidence="3 9" id="KW-0547">Nucleotide-binding</keyword>
<feature type="binding site" evidence="9">
    <location>
        <position position="285"/>
    </location>
    <ligand>
        <name>K(+)</name>
        <dbReference type="ChEBI" id="CHEBI:29103"/>
    </ligand>
</feature>
<keyword evidence="5 9" id="KW-0067">ATP-binding</keyword>
<keyword evidence="2 9" id="KW-0479">Metal-binding</keyword>
<evidence type="ECO:0000256" key="4">
    <source>
        <dbReference type="ARBA" id="ARBA00022777"/>
    </source>
</evidence>
<evidence type="ECO:0000313" key="12">
    <source>
        <dbReference type="EMBL" id="ADI17199.1"/>
    </source>
</evidence>
<evidence type="ECO:0000256" key="3">
    <source>
        <dbReference type="ARBA" id="ARBA00022741"/>
    </source>
</evidence>
<comment type="pathway">
    <text evidence="9">Carbohydrate metabolism; D-ribose degradation; D-ribose 5-phosphate from beta-D-ribopyranose: step 2/2.</text>
</comment>
<feature type="binding site" evidence="9">
    <location>
        <position position="255"/>
    </location>
    <ligand>
        <name>substrate</name>
    </ligand>
</feature>
<feature type="binding site" evidence="9">
    <location>
        <position position="142"/>
    </location>
    <ligand>
        <name>substrate</name>
    </ligand>
</feature>
<dbReference type="UniPathway" id="UPA00916">
    <property type="reaction ID" value="UER00889"/>
</dbReference>
<evidence type="ECO:0000256" key="2">
    <source>
        <dbReference type="ARBA" id="ARBA00022723"/>
    </source>
</evidence>
<feature type="binding site" evidence="9">
    <location>
        <position position="290"/>
    </location>
    <ligand>
        <name>K(+)</name>
        <dbReference type="ChEBI" id="CHEBI:29103"/>
    </ligand>
</feature>
<evidence type="ECO:0000256" key="5">
    <source>
        <dbReference type="ARBA" id="ARBA00022840"/>
    </source>
</evidence>
<dbReference type="EMBL" id="GU474856">
    <property type="protein sequence ID" value="ADI17199.1"/>
    <property type="molecule type" value="Genomic_DNA"/>
</dbReference>
<accession>E0XS08</accession>
<comment type="cofactor">
    <cofactor evidence="9">
        <name>Mg(2+)</name>
        <dbReference type="ChEBI" id="CHEBI:18420"/>
    </cofactor>
    <text evidence="9">Requires a divalent cation, most likely magnesium in vivo, as an electrophilic catalyst to aid phosphoryl group transfer. It is the chelate of the metal and the nucleotide that is the actual substrate.</text>
</comment>
<feature type="binding site" evidence="9">
    <location>
        <begin position="13"/>
        <end position="15"/>
    </location>
    <ligand>
        <name>substrate</name>
    </ligand>
</feature>
<comment type="subcellular location">
    <subcellularLocation>
        <location evidence="9">Cytoplasm</location>
    </subcellularLocation>
</comment>
<comment type="subunit">
    <text evidence="9">Homodimer.</text>
</comment>
<evidence type="ECO:0000256" key="6">
    <source>
        <dbReference type="ARBA" id="ARBA00022842"/>
    </source>
</evidence>
<dbReference type="SUPFAM" id="SSF53613">
    <property type="entry name" value="Ribokinase-like"/>
    <property type="match status" value="1"/>
</dbReference>
<comment type="activity regulation">
    <text evidence="9">Activated by a monovalent cation that binds near, but not in, the active site. The most likely occupant of the site in vivo is potassium. Ion binding induces a conformational change that may alter substrate affinity.</text>
</comment>
<dbReference type="AlphaFoldDB" id="E0XS08"/>
<keyword evidence="9" id="KW-0963">Cytoplasm</keyword>
<dbReference type="HAMAP" id="MF_01987">
    <property type="entry name" value="Ribokinase"/>
    <property type="match status" value="1"/>
</dbReference>
<dbReference type="Gene3D" id="3.40.1190.20">
    <property type="match status" value="1"/>
</dbReference>
<feature type="binding site" evidence="9">
    <location>
        <position position="288"/>
    </location>
    <ligand>
        <name>K(+)</name>
        <dbReference type="ChEBI" id="CHEBI:29103"/>
    </ligand>
</feature>
<feature type="binding site" evidence="9">
    <location>
        <position position="294"/>
    </location>
    <ligand>
        <name>K(+)</name>
        <dbReference type="ChEBI" id="CHEBI:29103"/>
    </ligand>
</feature>
<dbReference type="CDD" id="cd01174">
    <property type="entry name" value="ribokinase"/>
    <property type="match status" value="1"/>
</dbReference>
<protein>
    <recommendedName>
        <fullName evidence="9 10">Ribokinase</fullName>
        <shortName evidence="9">RK</shortName>
        <ecNumber evidence="9 10">2.7.1.15</ecNumber>
    </recommendedName>
</protein>
<dbReference type="PRINTS" id="PR00990">
    <property type="entry name" value="RIBOKINASE"/>
</dbReference>
<dbReference type="GO" id="GO:0019303">
    <property type="term" value="P:D-ribose catabolic process"/>
    <property type="evidence" value="ECO:0007669"/>
    <property type="project" value="UniProtKB-UniRule"/>
</dbReference>
<dbReference type="InterPro" id="IPR011877">
    <property type="entry name" value="Ribokinase"/>
</dbReference>
<dbReference type="GO" id="GO:0005829">
    <property type="term" value="C:cytosol"/>
    <property type="evidence" value="ECO:0007669"/>
    <property type="project" value="TreeGrafter"/>
</dbReference>
<keyword evidence="8 9" id="KW-0119">Carbohydrate metabolism</keyword>
<dbReference type="GO" id="GO:0046872">
    <property type="term" value="F:metal ion binding"/>
    <property type="evidence" value="ECO:0007669"/>
    <property type="project" value="UniProtKB-KW"/>
</dbReference>
<evidence type="ECO:0000259" key="11">
    <source>
        <dbReference type="Pfam" id="PF00294"/>
    </source>
</evidence>
<dbReference type="Pfam" id="PF00294">
    <property type="entry name" value="PfkB"/>
    <property type="match status" value="1"/>
</dbReference>
<dbReference type="InterPro" id="IPR029056">
    <property type="entry name" value="Ribokinase-like"/>
</dbReference>
<comment type="catalytic activity">
    <reaction evidence="9">
        <text>D-ribose + ATP = D-ribose 5-phosphate + ADP + H(+)</text>
        <dbReference type="Rhea" id="RHEA:13697"/>
        <dbReference type="ChEBI" id="CHEBI:15378"/>
        <dbReference type="ChEBI" id="CHEBI:30616"/>
        <dbReference type="ChEBI" id="CHEBI:47013"/>
        <dbReference type="ChEBI" id="CHEBI:78346"/>
        <dbReference type="ChEBI" id="CHEBI:456216"/>
        <dbReference type="EC" id="2.7.1.15"/>
    </reaction>
</comment>
<evidence type="ECO:0000256" key="9">
    <source>
        <dbReference type="HAMAP-Rule" id="MF_01987"/>
    </source>
</evidence>
<sequence length="306" mass="32107">MSDKNIVILGVFVADTAYRASRQPKMGETIIGNEFSLGPGGKGSNQAVAAALAGGNVHFISRLGKDDFANMAIRLWEQSGVKPHVTQHPDSYTGAAYIFIENSSGNNAIIVSPGAAADINDDDILANKELIQQSRVFMTQLEQSLDAASTALSYAKEEGSITILNPAPAQPLGENILKLCDFVTPNEIEAEQITGIPVKSVSDAEIAADKLLEKGASAAVITLGEQGALFKDSKQIIHQPSFQVGPIVETTGAGDAFNGGLAVALAEKMPIDKALRFACATASISVTRPGTAPSMPDRNEIDTLLT</sequence>
<dbReference type="InterPro" id="IPR002139">
    <property type="entry name" value="Ribo/fructo_kinase"/>
</dbReference>
<feature type="binding site" evidence="9">
    <location>
        <begin position="41"/>
        <end position="45"/>
    </location>
    <ligand>
        <name>substrate</name>
    </ligand>
</feature>
<evidence type="ECO:0000256" key="1">
    <source>
        <dbReference type="ARBA" id="ARBA00022679"/>
    </source>
</evidence>
<comment type="caution">
    <text evidence="9">Lacks conserved residue(s) required for the propagation of feature annotation.</text>
</comment>
<gene>
    <name evidence="9" type="primary">rbsK</name>
</gene>
<keyword evidence="4 9" id="KW-0418">Kinase</keyword>
<proteinExistence type="inferred from homology"/>
<dbReference type="EC" id="2.7.1.15" evidence="9 10"/>
<dbReference type="InterPro" id="IPR011611">
    <property type="entry name" value="PfkB_dom"/>
</dbReference>